<reference evidence="1" key="1">
    <citation type="journal article" date="2020" name="Nature">
        <title>Giant virus diversity and host interactions through global metagenomics.</title>
        <authorList>
            <person name="Schulz F."/>
            <person name="Roux S."/>
            <person name="Paez-Espino D."/>
            <person name="Jungbluth S."/>
            <person name="Walsh D.A."/>
            <person name="Denef V.J."/>
            <person name="McMahon K.D."/>
            <person name="Konstantinidis K.T."/>
            <person name="Eloe-Fadrosh E.A."/>
            <person name="Kyrpides N.C."/>
            <person name="Woyke T."/>
        </authorList>
    </citation>
    <scope>NUCLEOTIDE SEQUENCE</scope>
    <source>
        <strain evidence="1">GVMAG-S-1038524-41</strain>
    </source>
</reference>
<sequence>MCKKDIKVFLECANTKEKQEIVKQWVLDNFKG</sequence>
<dbReference type="EMBL" id="MN740667">
    <property type="protein sequence ID" value="QHU06775.1"/>
    <property type="molecule type" value="Genomic_DNA"/>
</dbReference>
<name>A0A6C0JLZ5_9ZZZZ</name>
<dbReference type="AlphaFoldDB" id="A0A6C0JLZ5"/>
<proteinExistence type="predicted"/>
<organism evidence="1">
    <name type="scientific">viral metagenome</name>
    <dbReference type="NCBI Taxonomy" id="1070528"/>
    <lineage>
        <taxon>unclassified sequences</taxon>
        <taxon>metagenomes</taxon>
        <taxon>organismal metagenomes</taxon>
    </lineage>
</organism>
<accession>A0A6C0JLZ5</accession>
<evidence type="ECO:0000313" key="1">
    <source>
        <dbReference type="EMBL" id="QHU06775.1"/>
    </source>
</evidence>
<protein>
    <submittedName>
        <fullName evidence="1">Uncharacterized protein</fullName>
    </submittedName>
</protein>